<feature type="transmembrane region" description="Helical" evidence="19">
    <location>
        <begin position="16"/>
        <end position="35"/>
    </location>
</feature>
<dbReference type="GO" id="GO:0006355">
    <property type="term" value="P:regulation of DNA-templated transcription"/>
    <property type="evidence" value="ECO:0007669"/>
    <property type="project" value="InterPro"/>
</dbReference>
<keyword evidence="4" id="KW-1003">Cell membrane</keyword>
<organism evidence="25 26">
    <name type="scientific">Sediminibacterium goheungense</name>
    <dbReference type="NCBI Taxonomy" id="1086393"/>
    <lineage>
        <taxon>Bacteria</taxon>
        <taxon>Pseudomonadati</taxon>
        <taxon>Bacteroidota</taxon>
        <taxon>Chitinophagia</taxon>
        <taxon>Chitinophagales</taxon>
        <taxon>Chitinophagaceae</taxon>
        <taxon>Sediminibacterium</taxon>
    </lineage>
</organism>
<dbReference type="InterPro" id="IPR013767">
    <property type="entry name" value="PAS_fold"/>
</dbReference>
<dbReference type="PRINTS" id="PR00344">
    <property type="entry name" value="BCTRLSENSOR"/>
</dbReference>
<dbReference type="NCBIfam" id="TIGR00229">
    <property type="entry name" value="sensory_box"/>
    <property type="match status" value="2"/>
</dbReference>
<dbReference type="SMART" id="SM00387">
    <property type="entry name" value="HATPase_c"/>
    <property type="match status" value="1"/>
</dbReference>
<dbReference type="InterPro" id="IPR000700">
    <property type="entry name" value="PAS-assoc_C"/>
</dbReference>
<dbReference type="CDD" id="cd00088">
    <property type="entry name" value="HPT"/>
    <property type="match status" value="1"/>
</dbReference>
<dbReference type="PROSITE" id="PS50109">
    <property type="entry name" value="HIS_KIN"/>
    <property type="match status" value="1"/>
</dbReference>
<feature type="modified residue" description="Phosphohistidine" evidence="16">
    <location>
        <position position="930"/>
    </location>
</feature>
<comment type="catalytic activity">
    <reaction evidence="1">
        <text>ATP + protein L-histidine = ADP + protein N-phospho-L-histidine.</text>
        <dbReference type="EC" id="2.7.13.3"/>
    </reaction>
</comment>
<evidence type="ECO:0000256" key="18">
    <source>
        <dbReference type="SAM" id="Coils"/>
    </source>
</evidence>
<dbReference type="InterPro" id="IPR000014">
    <property type="entry name" value="PAS"/>
</dbReference>
<dbReference type="InterPro" id="IPR007891">
    <property type="entry name" value="CHASE3"/>
</dbReference>
<dbReference type="CDD" id="cd17546">
    <property type="entry name" value="REC_hyHK_CKI1_RcsC-like"/>
    <property type="match status" value="1"/>
</dbReference>
<keyword evidence="9" id="KW-0418">Kinase</keyword>
<evidence type="ECO:0000313" key="26">
    <source>
        <dbReference type="Proteomes" id="UP000295741"/>
    </source>
</evidence>
<evidence type="ECO:0000256" key="4">
    <source>
        <dbReference type="ARBA" id="ARBA00022475"/>
    </source>
</evidence>
<keyword evidence="10" id="KW-0067">ATP-binding</keyword>
<dbReference type="FunFam" id="1.10.287.130:FF:000002">
    <property type="entry name" value="Two-component osmosensing histidine kinase"/>
    <property type="match status" value="1"/>
</dbReference>
<dbReference type="InterPro" id="IPR003661">
    <property type="entry name" value="HisK_dim/P_dom"/>
</dbReference>
<dbReference type="CDD" id="cd00130">
    <property type="entry name" value="PAS"/>
    <property type="match status" value="2"/>
</dbReference>
<feature type="domain" description="PAS" evidence="22">
    <location>
        <begin position="228"/>
        <end position="282"/>
    </location>
</feature>
<comment type="caution">
    <text evidence="25">The sequence shown here is derived from an EMBL/GenBank/DDBJ whole genome shotgun (WGS) entry which is preliminary data.</text>
</comment>
<protein>
    <recommendedName>
        <fullName evidence="15">Sensory/regulatory protein RpfC</fullName>
        <ecNumber evidence="3">2.7.13.3</ecNumber>
    </recommendedName>
</protein>
<feature type="domain" description="HPt" evidence="24">
    <location>
        <begin position="891"/>
        <end position="992"/>
    </location>
</feature>
<evidence type="ECO:0000256" key="1">
    <source>
        <dbReference type="ARBA" id="ARBA00000085"/>
    </source>
</evidence>
<dbReference type="InterPro" id="IPR001789">
    <property type="entry name" value="Sig_transdc_resp-reg_receiver"/>
</dbReference>
<dbReference type="PANTHER" id="PTHR45339:SF1">
    <property type="entry name" value="HYBRID SIGNAL TRANSDUCTION HISTIDINE KINASE J"/>
    <property type="match status" value="1"/>
</dbReference>
<dbReference type="SUPFAM" id="SSF47226">
    <property type="entry name" value="Histidine-containing phosphotransfer domain, HPT domain"/>
    <property type="match status" value="1"/>
</dbReference>
<dbReference type="InterPro" id="IPR036097">
    <property type="entry name" value="HisK_dim/P_sf"/>
</dbReference>
<keyword evidence="6" id="KW-0808">Transferase</keyword>
<keyword evidence="18" id="KW-0175">Coiled coil</keyword>
<feature type="domain" description="Response regulatory" evidence="21">
    <location>
        <begin position="744"/>
        <end position="861"/>
    </location>
</feature>
<dbReference type="SMART" id="SM00091">
    <property type="entry name" value="PAS"/>
    <property type="match status" value="2"/>
</dbReference>
<dbReference type="AlphaFoldDB" id="A0A4R6J238"/>
<dbReference type="InterPro" id="IPR005467">
    <property type="entry name" value="His_kinase_dom"/>
</dbReference>
<dbReference type="CDD" id="cd16922">
    <property type="entry name" value="HATPase_EvgS-ArcB-TorS-like"/>
    <property type="match status" value="1"/>
</dbReference>
<dbReference type="GO" id="GO:0005524">
    <property type="term" value="F:ATP binding"/>
    <property type="evidence" value="ECO:0007669"/>
    <property type="project" value="UniProtKB-KW"/>
</dbReference>
<dbReference type="Gene3D" id="1.10.287.130">
    <property type="match status" value="1"/>
</dbReference>
<keyword evidence="8" id="KW-0547">Nucleotide-binding</keyword>
<dbReference type="EMBL" id="SNWP01000010">
    <property type="protein sequence ID" value="TDO29283.1"/>
    <property type="molecule type" value="Genomic_DNA"/>
</dbReference>
<evidence type="ECO:0000259" key="22">
    <source>
        <dbReference type="PROSITE" id="PS50112"/>
    </source>
</evidence>
<evidence type="ECO:0000256" key="8">
    <source>
        <dbReference type="ARBA" id="ARBA00022741"/>
    </source>
</evidence>
<dbReference type="Pfam" id="PF08448">
    <property type="entry name" value="PAS_4"/>
    <property type="match status" value="1"/>
</dbReference>
<reference evidence="25 26" key="1">
    <citation type="submission" date="2019-03" db="EMBL/GenBank/DDBJ databases">
        <title>Genomic Encyclopedia of Archaeal and Bacterial Type Strains, Phase II (KMG-II): from individual species to whole genera.</title>
        <authorList>
            <person name="Goeker M."/>
        </authorList>
    </citation>
    <scope>NUCLEOTIDE SEQUENCE [LARGE SCALE GENOMIC DNA]</scope>
    <source>
        <strain evidence="25 26">DSM 28323</strain>
    </source>
</reference>
<dbReference type="InterPro" id="IPR036890">
    <property type="entry name" value="HATPase_C_sf"/>
</dbReference>
<keyword evidence="11 19" id="KW-1133">Transmembrane helix</keyword>
<dbReference type="InterPro" id="IPR013656">
    <property type="entry name" value="PAS_4"/>
</dbReference>
<evidence type="ECO:0000256" key="12">
    <source>
        <dbReference type="ARBA" id="ARBA00023012"/>
    </source>
</evidence>
<dbReference type="InterPro" id="IPR008207">
    <property type="entry name" value="Sig_transdc_His_kin_Hpt_dom"/>
</dbReference>
<dbReference type="InterPro" id="IPR036641">
    <property type="entry name" value="HPT_dom_sf"/>
</dbReference>
<evidence type="ECO:0000256" key="16">
    <source>
        <dbReference type="PROSITE-ProRule" id="PRU00110"/>
    </source>
</evidence>
<dbReference type="SUPFAM" id="SSF52172">
    <property type="entry name" value="CheY-like"/>
    <property type="match status" value="1"/>
</dbReference>
<feature type="domain" description="Histidine kinase" evidence="20">
    <location>
        <begin position="503"/>
        <end position="724"/>
    </location>
</feature>
<feature type="transmembrane region" description="Helical" evidence="19">
    <location>
        <begin position="188"/>
        <end position="209"/>
    </location>
</feature>
<keyword evidence="13 19" id="KW-0472">Membrane</keyword>
<name>A0A4R6J238_9BACT</name>
<dbReference type="Pfam" id="PF00072">
    <property type="entry name" value="Response_reg"/>
    <property type="match status" value="1"/>
</dbReference>
<feature type="domain" description="PAS" evidence="22">
    <location>
        <begin position="361"/>
        <end position="431"/>
    </location>
</feature>
<feature type="domain" description="PAC" evidence="23">
    <location>
        <begin position="302"/>
        <end position="353"/>
    </location>
</feature>
<dbReference type="EC" id="2.7.13.3" evidence="3"/>
<keyword evidence="26" id="KW-1185">Reference proteome</keyword>
<evidence type="ECO:0000256" key="19">
    <source>
        <dbReference type="SAM" id="Phobius"/>
    </source>
</evidence>
<gene>
    <name evidence="25" type="ORF">BC659_1371</name>
</gene>
<dbReference type="Pfam" id="PF02518">
    <property type="entry name" value="HATPase_c"/>
    <property type="match status" value="1"/>
</dbReference>
<dbReference type="GO" id="GO:0000155">
    <property type="term" value="F:phosphorelay sensor kinase activity"/>
    <property type="evidence" value="ECO:0007669"/>
    <property type="project" value="InterPro"/>
</dbReference>
<comment type="subcellular location">
    <subcellularLocation>
        <location evidence="2">Cell membrane</location>
        <topology evidence="2">Multi-pass membrane protein</topology>
    </subcellularLocation>
</comment>
<evidence type="ECO:0000256" key="5">
    <source>
        <dbReference type="ARBA" id="ARBA00022553"/>
    </source>
</evidence>
<evidence type="ECO:0000259" key="24">
    <source>
        <dbReference type="PROSITE" id="PS50894"/>
    </source>
</evidence>
<dbReference type="OrthoDB" id="9811889at2"/>
<evidence type="ECO:0000256" key="6">
    <source>
        <dbReference type="ARBA" id="ARBA00022679"/>
    </source>
</evidence>
<dbReference type="Gene3D" id="3.40.50.2300">
    <property type="match status" value="1"/>
</dbReference>
<dbReference type="RefSeq" id="WP_133473883.1">
    <property type="nucleotide sequence ID" value="NZ_SNWP01000010.1"/>
</dbReference>
<dbReference type="Proteomes" id="UP000295741">
    <property type="component" value="Unassembled WGS sequence"/>
</dbReference>
<evidence type="ECO:0000256" key="7">
    <source>
        <dbReference type="ARBA" id="ARBA00022692"/>
    </source>
</evidence>
<comment type="subunit">
    <text evidence="14">At low DSF concentrations, interacts with RpfF.</text>
</comment>
<sequence>MSNFPKSKTPKMYGRVRWLFFFSVLTLIFLGGVLYQQQKDLSKASYWLNHTYSILKEVSQLKSSVARAESSTRNYILSKDTSWKQYIVKIQAESQLYLTQLAERIKNDTAFSTDQLASVKELIHNKSEFQKAVLEGRQSHEEIMERMEYRGEGAIYSQAIYKILDSMTVIGERLLIRRATANERSSSSIGYTSLIGGIIAFIVVLILIIQLNRDLALRKKAEESVGYSDEKYRNIIENASVVMYTTDENGTITFANKQVGDLTGYTVEELIGKDFSFLLHPSWLQQVFNHYTNQFQQRIPSTTLEFITRTKSGQQKWVEQTAQLLIKDDLVLGYQCMVKDITEKKRIELELKEAEQRSKENQLRLEAILENTTSLIFIKNLDGRYIMVNRRFKEMMGVTDEMVIDKTDYDFSEKEAADHYKRLDDEVISTRKPVEAEEWIYGTEGRKNLLVIKFPLIDHRRKIFGIGGIATDITDRVLYQQKLIEARKNAEEAKYLQEQFLANMSHEIRTPMNGIQGMTNLLLQTELNSQQKEFTGMIKRSVNNLLVIVNDILDFSKIKAGRLTIDKTSFSIREVLNNIRAQFEHEAARKELQLIIECEPSLPETIIGDPYRLNQILVNIVGNAVKFTVSGEVRIKVEQVNQEGSKANFLFTVTDTGIGIPEDKTTVIFDAFTQAGPDIARNYGGAGLGLAICKGLVEIQQGSIAVANIPGGGSVFSVSIPYDILEQEITQEPEDESLLLKGKKFLVVEDNEVNQKLVSYVLKKVGGTVDIAHNGRMAIDLLENKNANYDLIIMDIQMPVMDGYEATEYIRTVLKLQTPIIAMTATALKGDQERSEQVGMNEFMLKPFDFNHLYKRLVKLLSTRKESITENTDNMNGEKLYDLSLLEGLDDKDSLLDVLNLFMENTPNQIRELIALGNTDQYDEMYKLAHKLKGALAMLQASRISELLGTIEANARERTETDRIRDKIGEVSRLFDQMQKQLTEEKEQIMGR</sequence>
<keyword evidence="7 19" id="KW-0812">Transmembrane</keyword>
<evidence type="ECO:0000313" key="25">
    <source>
        <dbReference type="EMBL" id="TDO29283.1"/>
    </source>
</evidence>
<dbReference type="Pfam" id="PF00989">
    <property type="entry name" value="PAS"/>
    <property type="match status" value="1"/>
</dbReference>
<dbReference type="PROSITE" id="PS50110">
    <property type="entry name" value="RESPONSE_REGULATORY"/>
    <property type="match status" value="1"/>
</dbReference>
<evidence type="ECO:0000259" key="20">
    <source>
        <dbReference type="PROSITE" id="PS50109"/>
    </source>
</evidence>
<dbReference type="PROSITE" id="PS50112">
    <property type="entry name" value="PAS"/>
    <property type="match status" value="2"/>
</dbReference>
<proteinExistence type="predicted"/>
<keyword evidence="5 17" id="KW-0597">Phosphoprotein</keyword>
<evidence type="ECO:0000256" key="9">
    <source>
        <dbReference type="ARBA" id="ARBA00022777"/>
    </source>
</evidence>
<evidence type="ECO:0000256" key="11">
    <source>
        <dbReference type="ARBA" id="ARBA00022989"/>
    </source>
</evidence>
<dbReference type="Gene3D" id="1.20.120.160">
    <property type="entry name" value="HPT domain"/>
    <property type="match status" value="1"/>
</dbReference>
<evidence type="ECO:0000256" key="14">
    <source>
        <dbReference type="ARBA" id="ARBA00064003"/>
    </source>
</evidence>
<evidence type="ECO:0000259" key="23">
    <source>
        <dbReference type="PROSITE" id="PS50113"/>
    </source>
</evidence>
<dbReference type="SMART" id="SM00388">
    <property type="entry name" value="HisKA"/>
    <property type="match status" value="1"/>
</dbReference>
<dbReference type="SMART" id="SM00448">
    <property type="entry name" value="REC"/>
    <property type="match status" value="1"/>
</dbReference>
<dbReference type="Gene3D" id="3.30.565.10">
    <property type="entry name" value="Histidine kinase-like ATPase, C-terminal domain"/>
    <property type="match status" value="1"/>
</dbReference>
<evidence type="ECO:0000256" key="10">
    <source>
        <dbReference type="ARBA" id="ARBA00022840"/>
    </source>
</evidence>
<dbReference type="InterPro" id="IPR035965">
    <property type="entry name" value="PAS-like_dom_sf"/>
</dbReference>
<evidence type="ECO:0000256" key="17">
    <source>
        <dbReference type="PROSITE-ProRule" id="PRU00169"/>
    </source>
</evidence>
<accession>A0A4R6J238</accession>
<dbReference type="GO" id="GO:0005886">
    <property type="term" value="C:plasma membrane"/>
    <property type="evidence" value="ECO:0007669"/>
    <property type="project" value="UniProtKB-SubCell"/>
</dbReference>
<dbReference type="Gene3D" id="3.30.450.20">
    <property type="entry name" value="PAS domain"/>
    <property type="match status" value="2"/>
</dbReference>
<evidence type="ECO:0000256" key="15">
    <source>
        <dbReference type="ARBA" id="ARBA00068150"/>
    </source>
</evidence>
<dbReference type="Pfam" id="PF01627">
    <property type="entry name" value="Hpt"/>
    <property type="match status" value="1"/>
</dbReference>
<dbReference type="InterPro" id="IPR003594">
    <property type="entry name" value="HATPase_dom"/>
</dbReference>
<dbReference type="FunFam" id="3.30.565.10:FF:000010">
    <property type="entry name" value="Sensor histidine kinase RcsC"/>
    <property type="match status" value="1"/>
</dbReference>
<dbReference type="InterPro" id="IPR011006">
    <property type="entry name" value="CheY-like_superfamily"/>
</dbReference>
<dbReference type="Pfam" id="PF00512">
    <property type="entry name" value="HisKA"/>
    <property type="match status" value="1"/>
</dbReference>
<dbReference type="SUPFAM" id="SSF47384">
    <property type="entry name" value="Homodimeric domain of signal transducing histidine kinase"/>
    <property type="match status" value="1"/>
</dbReference>
<feature type="coiled-coil region" evidence="18">
    <location>
        <begin position="337"/>
        <end position="371"/>
    </location>
</feature>
<dbReference type="SUPFAM" id="SSF55785">
    <property type="entry name" value="PYP-like sensor domain (PAS domain)"/>
    <property type="match status" value="2"/>
</dbReference>
<dbReference type="PROSITE" id="PS50113">
    <property type="entry name" value="PAC"/>
    <property type="match status" value="1"/>
</dbReference>
<dbReference type="PANTHER" id="PTHR45339">
    <property type="entry name" value="HYBRID SIGNAL TRANSDUCTION HISTIDINE KINASE J"/>
    <property type="match status" value="1"/>
</dbReference>
<keyword evidence="12" id="KW-0902">Two-component regulatory system</keyword>
<dbReference type="InterPro" id="IPR004358">
    <property type="entry name" value="Sig_transdc_His_kin-like_C"/>
</dbReference>
<dbReference type="Pfam" id="PF05227">
    <property type="entry name" value="CHASE3"/>
    <property type="match status" value="1"/>
</dbReference>
<evidence type="ECO:0000259" key="21">
    <source>
        <dbReference type="PROSITE" id="PS50110"/>
    </source>
</evidence>
<evidence type="ECO:0000256" key="3">
    <source>
        <dbReference type="ARBA" id="ARBA00012438"/>
    </source>
</evidence>
<evidence type="ECO:0000256" key="2">
    <source>
        <dbReference type="ARBA" id="ARBA00004651"/>
    </source>
</evidence>
<dbReference type="PROSITE" id="PS50894">
    <property type="entry name" value="HPT"/>
    <property type="match status" value="1"/>
</dbReference>
<dbReference type="CDD" id="cd00082">
    <property type="entry name" value="HisKA"/>
    <property type="match status" value="1"/>
</dbReference>
<feature type="modified residue" description="4-aspartylphosphate" evidence="17">
    <location>
        <position position="795"/>
    </location>
</feature>
<dbReference type="SUPFAM" id="SSF55874">
    <property type="entry name" value="ATPase domain of HSP90 chaperone/DNA topoisomerase II/histidine kinase"/>
    <property type="match status" value="1"/>
</dbReference>
<evidence type="ECO:0000256" key="13">
    <source>
        <dbReference type="ARBA" id="ARBA00023136"/>
    </source>
</evidence>